<reference evidence="3 4" key="1">
    <citation type="journal article" date="2024" name="J. Plant Pathol.">
        <title>Sequence and assembly of the genome of Seiridium unicorne, isolate CBS 538.82, causal agent of cypress canker disease.</title>
        <authorList>
            <person name="Scali E."/>
            <person name="Rocca G.D."/>
            <person name="Danti R."/>
            <person name="Garbelotto M."/>
            <person name="Barberini S."/>
            <person name="Baroncelli R."/>
            <person name="Emiliani G."/>
        </authorList>
    </citation>
    <scope>NUCLEOTIDE SEQUENCE [LARGE SCALE GENOMIC DNA]</scope>
    <source>
        <strain evidence="3 4">BM-138-508</strain>
    </source>
</reference>
<comment type="caution">
    <text evidence="3">The sequence shown here is derived from an EMBL/GenBank/DDBJ whole genome shotgun (WGS) entry which is preliminary data.</text>
</comment>
<dbReference type="GO" id="GO:0016787">
    <property type="term" value="F:hydrolase activity"/>
    <property type="evidence" value="ECO:0007669"/>
    <property type="project" value="UniProtKB-KW"/>
</dbReference>
<keyword evidence="1 3" id="KW-0378">Hydrolase</keyword>
<feature type="domain" description="Alpha/beta hydrolase fold-3" evidence="2">
    <location>
        <begin position="45"/>
        <end position="175"/>
    </location>
</feature>
<evidence type="ECO:0000313" key="3">
    <source>
        <dbReference type="EMBL" id="KAK9421719.1"/>
    </source>
</evidence>
<evidence type="ECO:0000256" key="1">
    <source>
        <dbReference type="ARBA" id="ARBA00022801"/>
    </source>
</evidence>
<dbReference type="PANTHER" id="PTHR48081:SF3">
    <property type="entry name" value="ALPHA_BETA HYDROLASE FOLD-3 DOMAIN-CONTAINING PROTEIN"/>
    <property type="match status" value="1"/>
</dbReference>
<organism evidence="3 4">
    <name type="scientific">Seiridium unicorne</name>
    <dbReference type="NCBI Taxonomy" id="138068"/>
    <lineage>
        <taxon>Eukaryota</taxon>
        <taxon>Fungi</taxon>
        <taxon>Dikarya</taxon>
        <taxon>Ascomycota</taxon>
        <taxon>Pezizomycotina</taxon>
        <taxon>Sordariomycetes</taxon>
        <taxon>Xylariomycetidae</taxon>
        <taxon>Amphisphaeriales</taxon>
        <taxon>Sporocadaceae</taxon>
        <taxon>Seiridium</taxon>
    </lineage>
</organism>
<protein>
    <submittedName>
        <fullName evidence="3">Alpha/Beta hydrolase protein</fullName>
    </submittedName>
</protein>
<sequence>MDSFPFTGLEGYALKTLDYKSTRDGGIKVDVVFPEQTDGKPTPVLLHYHGGFLLVGDRRSFLPYWLVRACASRKWIFVSPDYRLIPESTALQSVEDAVDAYEWVLSALQTELGREIGPVLMAGSSAGGYLALATASSAQRKPSGLLLVYGVLDVTFSRYTTPGTNVFGRPVVDTKGTLAKYPKAADADDRPSVSAYPLPADPTTDDRFGLIAAVHIDALLIDYMTGIEGIGQAIAKEGPRAIPEKLRVLFPLSFGDLAKLPPTMLLHGRNDSAVPVELSLIAKEKLQAAGVEVSSELPENAEHGFDAMAGNVDVETPEGESVTAFTSLRNAISFLSRCSTKA</sequence>
<accession>A0ABR2V4J2</accession>
<evidence type="ECO:0000259" key="2">
    <source>
        <dbReference type="Pfam" id="PF07859"/>
    </source>
</evidence>
<dbReference type="InterPro" id="IPR029058">
    <property type="entry name" value="AB_hydrolase_fold"/>
</dbReference>
<dbReference type="Pfam" id="PF07859">
    <property type="entry name" value="Abhydrolase_3"/>
    <property type="match status" value="1"/>
</dbReference>
<dbReference type="Proteomes" id="UP001408356">
    <property type="component" value="Unassembled WGS sequence"/>
</dbReference>
<name>A0ABR2V4J2_9PEZI</name>
<dbReference type="SUPFAM" id="SSF53474">
    <property type="entry name" value="alpha/beta-Hydrolases"/>
    <property type="match status" value="1"/>
</dbReference>
<dbReference type="InterPro" id="IPR050300">
    <property type="entry name" value="GDXG_lipolytic_enzyme"/>
</dbReference>
<dbReference type="InterPro" id="IPR013094">
    <property type="entry name" value="AB_hydrolase_3"/>
</dbReference>
<keyword evidence="4" id="KW-1185">Reference proteome</keyword>
<proteinExistence type="predicted"/>
<evidence type="ECO:0000313" key="4">
    <source>
        <dbReference type="Proteomes" id="UP001408356"/>
    </source>
</evidence>
<dbReference type="Gene3D" id="3.40.50.1820">
    <property type="entry name" value="alpha/beta hydrolase"/>
    <property type="match status" value="1"/>
</dbReference>
<gene>
    <name evidence="3" type="ORF">SUNI508_05320</name>
</gene>
<dbReference type="PANTHER" id="PTHR48081">
    <property type="entry name" value="AB HYDROLASE SUPERFAMILY PROTEIN C4A8.06C"/>
    <property type="match status" value="1"/>
</dbReference>
<dbReference type="EMBL" id="JARVKF010000157">
    <property type="protein sequence ID" value="KAK9421719.1"/>
    <property type="molecule type" value="Genomic_DNA"/>
</dbReference>